<name>A0A833VW70_9POAL</name>
<evidence type="ECO:0000313" key="3">
    <source>
        <dbReference type="Proteomes" id="UP000623129"/>
    </source>
</evidence>
<gene>
    <name evidence="2" type="ORF">FCM35_KLT18445</name>
</gene>
<protein>
    <submittedName>
        <fullName evidence="2">Protein FAR1-RELATED SEQUENCE 6-like protein</fullName>
    </submittedName>
</protein>
<sequence>MFFPLSGFNANFRSIFFLFQAKQASDGIDKGEANPCNGKPSASNQTGIRPSIVYMFPAGFDPQAFGNGSMIPPPPWAYQHMFQIPQMPKEHQNPGQNAAKQTRKRRRINRSQKLAEVNEATNGAFAQTSS</sequence>
<feature type="compositionally biased region" description="Polar residues" evidence="1">
    <location>
        <begin position="119"/>
        <end position="130"/>
    </location>
</feature>
<dbReference type="EMBL" id="SWLB01000006">
    <property type="protein sequence ID" value="KAF3337858.1"/>
    <property type="molecule type" value="Genomic_DNA"/>
</dbReference>
<accession>A0A833VW70</accession>
<evidence type="ECO:0000256" key="1">
    <source>
        <dbReference type="SAM" id="MobiDB-lite"/>
    </source>
</evidence>
<dbReference type="AlphaFoldDB" id="A0A833VW70"/>
<evidence type="ECO:0000313" key="2">
    <source>
        <dbReference type="EMBL" id="KAF3337858.1"/>
    </source>
</evidence>
<feature type="region of interest" description="Disordered" evidence="1">
    <location>
        <begin position="87"/>
        <end position="130"/>
    </location>
</feature>
<feature type="compositionally biased region" description="Basic residues" evidence="1">
    <location>
        <begin position="101"/>
        <end position="110"/>
    </location>
</feature>
<organism evidence="2 3">
    <name type="scientific">Carex littledalei</name>
    <dbReference type="NCBI Taxonomy" id="544730"/>
    <lineage>
        <taxon>Eukaryota</taxon>
        <taxon>Viridiplantae</taxon>
        <taxon>Streptophyta</taxon>
        <taxon>Embryophyta</taxon>
        <taxon>Tracheophyta</taxon>
        <taxon>Spermatophyta</taxon>
        <taxon>Magnoliopsida</taxon>
        <taxon>Liliopsida</taxon>
        <taxon>Poales</taxon>
        <taxon>Cyperaceae</taxon>
        <taxon>Cyperoideae</taxon>
        <taxon>Cariceae</taxon>
        <taxon>Carex</taxon>
        <taxon>Carex subgen. Euthyceras</taxon>
    </lineage>
</organism>
<comment type="caution">
    <text evidence="2">The sequence shown here is derived from an EMBL/GenBank/DDBJ whole genome shotgun (WGS) entry which is preliminary data.</text>
</comment>
<keyword evidence="3" id="KW-1185">Reference proteome</keyword>
<dbReference type="Proteomes" id="UP000623129">
    <property type="component" value="Unassembled WGS sequence"/>
</dbReference>
<proteinExistence type="predicted"/>
<reference evidence="2" key="1">
    <citation type="submission" date="2020-01" db="EMBL/GenBank/DDBJ databases">
        <title>Genome sequence of Kobresia littledalei, the first chromosome-level genome in the family Cyperaceae.</title>
        <authorList>
            <person name="Qu G."/>
        </authorList>
    </citation>
    <scope>NUCLEOTIDE SEQUENCE</scope>
    <source>
        <strain evidence="2">C.B.Clarke</strain>
        <tissue evidence="2">Leaf</tissue>
    </source>
</reference>